<sequence length="164" mass="18488">MENVSDNHMNGGKGDDSLEDLYACDSLFDESGSEDDLFLAANVEEQLLMPFSCFTEKDLLSVFNVSAPYGDPVRLHPEEEPPKETRLEGPGVLRGVRIPSPKKKKETCTHRKNKSSTEKNTRPAGKRKEKPSNTSSNQTRRLRTKGFIKALTPDDLKDDEDYKR</sequence>
<accession>A0A2V2VK10</accession>
<protein>
    <submittedName>
        <fullName evidence="2">Uncharacterized protein</fullName>
    </submittedName>
</protein>
<feature type="region of interest" description="Disordered" evidence="1">
    <location>
        <begin position="68"/>
        <end position="164"/>
    </location>
</feature>
<dbReference type="VEuPathDB" id="TriTrypDB:TcCLB.511737.90"/>
<dbReference type="VEuPathDB" id="TriTrypDB:TcCL_ESM01086"/>
<feature type="compositionally biased region" description="Basic and acidic residues" evidence="1">
    <location>
        <begin position="152"/>
        <end position="164"/>
    </location>
</feature>
<feature type="compositionally biased region" description="Basic and acidic residues" evidence="1">
    <location>
        <begin position="73"/>
        <end position="87"/>
    </location>
</feature>
<dbReference type="EMBL" id="PRFA01000018">
    <property type="protein sequence ID" value="PWU96661.1"/>
    <property type="molecule type" value="Genomic_DNA"/>
</dbReference>
<evidence type="ECO:0000256" key="1">
    <source>
        <dbReference type="SAM" id="MobiDB-lite"/>
    </source>
</evidence>
<evidence type="ECO:0000313" key="3">
    <source>
        <dbReference type="Proteomes" id="UP000246121"/>
    </source>
</evidence>
<dbReference type="VEuPathDB" id="TriTrypDB:C3747_249g3"/>
<dbReference type="VEuPathDB" id="TriTrypDB:TcCLB.511517.130"/>
<dbReference type="VEuPathDB" id="TriTrypDB:TcG_01056"/>
<evidence type="ECO:0000313" key="2">
    <source>
        <dbReference type="EMBL" id="PWU96661.1"/>
    </source>
</evidence>
<dbReference type="VEuPathDB" id="TriTrypDB:BCY84_01084"/>
<name>A0A2V2VK10_TRYCR</name>
<dbReference type="VEuPathDB" id="TriTrypDB:TcYC6_0097710"/>
<feature type="compositionally biased region" description="Basic residues" evidence="1">
    <location>
        <begin position="100"/>
        <end position="114"/>
    </location>
</feature>
<proteinExistence type="predicted"/>
<dbReference type="VEuPathDB" id="TriTrypDB:TcBrA4_0028370"/>
<organism evidence="2 3">
    <name type="scientific">Trypanosoma cruzi</name>
    <dbReference type="NCBI Taxonomy" id="5693"/>
    <lineage>
        <taxon>Eukaryota</taxon>
        <taxon>Discoba</taxon>
        <taxon>Euglenozoa</taxon>
        <taxon>Kinetoplastea</taxon>
        <taxon>Metakinetoplastina</taxon>
        <taxon>Trypanosomatida</taxon>
        <taxon>Trypanosomatidae</taxon>
        <taxon>Trypanosoma</taxon>
        <taxon>Schizotrypanum</taxon>
    </lineage>
</organism>
<dbReference type="VEuPathDB" id="TriTrypDB:C4B63_18g271"/>
<dbReference type="VEuPathDB" id="TriTrypDB:TCDM_13969"/>
<dbReference type="AlphaFoldDB" id="A0A2V2VK10"/>
<reference evidence="2 3" key="1">
    <citation type="journal article" date="2018" name="Microb. Genom.">
        <title>Expanding an expanded genome: long-read sequencing of Trypanosoma cruzi.</title>
        <authorList>
            <person name="Berna L."/>
            <person name="Rodriguez M."/>
            <person name="Chiribao M.L."/>
            <person name="Parodi-Talice A."/>
            <person name="Pita S."/>
            <person name="Rijo G."/>
            <person name="Alvarez-Valin F."/>
            <person name="Robello C."/>
        </authorList>
    </citation>
    <scope>NUCLEOTIDE SEQUENCE [LARGE SCALE GENOMIC DNA]</scope>
    <source>
        <strain evidence="2 3">Dm28c</strain>
    </source>
</reference>
<comment type="caution">
    <text evidence="2">The sequence shown here is derived from an EMBL/GenBank/DDBJ whole genome shotgun (WGS) entry which is preliminary data.</text>
</comment>
<dbReference type="OrthoDB" id="241192at2759"/>
<gene>
    <name evidence="2" type="ORF">C4B63_18g271</name>
</gene>
<dbReference type="Proteomes" id="UP000246121">
    <property type="component" value="Unassembled WGS sequence"/>
</dbReference>